<dbReference type="PANTHER" id="PTHR11092">
    <property type="entry name" value="SUGAR NUCLEOTIDE EPIMERASE RELATED"/>
    <property type="match status" value="1"/>
</dbReference>
<dbReference type="EMBL" id="QNUG01000029">
    <property type="protein sequence ID" value="REC69158.1"/>
    <property type="molecule type" value="Genomic_DNA"/>
</dbReference>
<dbReference type="Proteomes" id="UP000256326">
    <property type="component" value="Unassembled WGS sequence"/>
</dbReference>
<dbReference type="Pfam" id="PF08338">
    <property type="entry name" value="DUF1731"/>
    <property type="match status" value="1"/>
</dbReference>
<gene>
    <name evidence="4" type="ORF">DRF58_13000</name>
</gene>
<dbReference type="InterPro" id="IPR001509">
    <property type="entry name" value="Epimerase_deHydtase"/>
</dbReference>
<dbReference type="SUPFAM" id="SSF51735">
    <property type="entry name" value="NAD(P)-binding Rossmann-fold domains"/>
    <property type="match status" value="1"/>
</dbReference>
<feature type="domain" description="NAD-dependent epimerase/dehydratase" evidence="2">
    <location>
        <begin position="4"/>
        <end position="224"/>
    </location>
</feature>
<dbReference type="AlphaFoldDB" id="A0A3D9CU46"/>
<evidence type="ECO:0000256" key="1">
    <source>
        <dbReference type="ARBA" id="ARBA00009353"/>
    </source>
</evidence>
<protein>
    <submittedName>
        <fullName evidence="4">TIGR01777 family protein</fullName>
    </submittedName>
</protein>
<accession>A0A3D9CU46</accession>
<comment type="similarity">
    <text evidence="1">Belongs to the NAD(P)-dependent epimerase/dehydratase family. SDR39U1 subfamily.</text>
</comment>
<dbReference type="RefSeq" id="WP_116036064.1">
    <property type="nucleotide sequence ID" value="NZ_JBHLVV010000099.1"/>
</dbReference>
<keyword evidence="5" id="KW-1185">Reference proteome</keyword>
<evidence type="ECO:0000259" key="2">
    <source>
        <dbReference type="Pfam" id="PF01370"/>
    </source>
</evidence>
<reference evidence="4 5" key="1">
    <citation type="journal article" date="2006" name="Int. J. Syst. Evol. Microbiol.">
        <title>Chryseobacterium hispanicum sp. nov., isolated from the drinking water distribution system of Sevilla, Spain.</title>
        <authorList>
            <person name="Gallego V."/>
            <person name="Garcia M.T."/>
            <person name="Ventosa A."/>
        </authorList>
    </citation>
    <scope>NUCLEOTIDE SEQUENCE [LARGE SCALE GENOMIC DNA]</scope>
    <source>
        <strain evidence="4 5">KCTC 22104</strain>
    </source>
</reference>
<dbReference type="Gene3D" id="3.40.50.720">
    <property type="entry name" value="NAD(P)-binding Rossmann-like Domain"/>
    <property type="match status" value="1"/>
</dbReference>
<dbReference type="NCBIfam" id="TIGR01777">
    <property type="entry name" value="yfcH"/>
    <property type="match status" value="1"/>
</dbReference>
<dbReference type="InterPro" id="IPR036291">
    <property type="entry name" value="NAD(P)-bd_dom_sf"/>
</dbReference>
<dbReference type="InterPro" id="IPR013549">
    <property type="entry name" value="DUF1731"/>
</dbReference>
<dbReference type="InterPro" id="IPR010099">
    <property type="entry name" value="SDR39U1"/>
</dbReference>
<evidence type="ECO:0000313" key="4">
    <source>
        <dbReference type="EMBL" id="REC69158.1"/>
    </source>
</evidence>
<dbReference type="PANTHER" id="PTHR11092:SF0">
    <property type="entry name" value="EPIMERASE FAMILY PROTEIN SDR39U1"/>
    <property type="match status" value="1"/>
</dbReference>
<evidence type="ECO:0000313" key="5">
    <source>
        <dbReference type="Proteomes" id="UP000256326"/>
    </source>
</evidence>
<proteinExistence type="inferred from homology"/>
<feature type="domain" description="DUF1731" evidence="3">
    <location>
        <begin position="252"/>
        <end position="298"/>
    </location>
</feature>
<dbReference type="OrthoDB" id="9801773at2"/>
<dbReference type="Pfam" id="PF01370">
    <property type="entry name" value="Epimerase"/>
    <property type="match status" value="1"/>
</dbReference>
<comment type="caution">
    <text evidence="4">The sequence shown here is derived from an EMBL/GenBank/DDBJ whole genome shotgun (WGS) entry which is preliminary data.</text>
</comment>
<organism evidence="4 5">
    <name type="scientific">Epilithonimonas hispanica</name>
    <dbReference type="NCBI Taxonomy" id="358687"/>
    <lineage>
        <taxon>Bacteria</taxon>
        <taxon>Pseudomonadati</taxon>
        <taxon>Bacteroidota</taxon>
        <taxon>Flavobacteriia</taxon>
        <taxon>Flavobacteriales</taxon>
        <taxon>Weeksellaceae</taxon>
        <taxon>Chryseobacterium group</taxon>
        <taxon>Epilithonimonas</taxon>
    </lineage>
</organism>
<evidence type="ECO:0000259" key="3">
    <source>
        <dbReference type="Pfam" id="PF08338"/>
    </source>
</evidence>
<name>A0A3D9CU46_9FLAO</name>
<sequence length="300" mass="33636">MKKILISGATGLVGKKLSRKLYERGYQVEILVRSKKEKSDFKSYVWDYENGFLEEGALDNTYIFIHLAGAPISNRWTDSYKREIYASRVSSAQFIYEEMQKQNIHPEAVISASAVGFYGQVTSEQNFSEDDAPAEDFLGCVCTDWELKALQFQNLGSRVVRVRTATVLSEKGGVLEVFKKPIDLGFGSALGTGKQYFPWIHIDDLINIYCKAVEDATMNGAYNAAAPDFVTNETLINKLASYLNKKIFLPNIPQFIIKSIMGNMSVLALEGSKISSRKIENSGFKFKYDNLDKAFTDVIG</sequence>